<keyword evidence="3" id="KW-1185">Reference proteome</keyword>
<evidence type="ECO:0000313" key="2">
    <source>
        <dbReference type="EMBL" id="GJC89362.1"/>
    </source>
</evidence>
<sequence>MLRFSIRIAEPHRIDPSSRGPMVRHHTFDAGLHDDVHNEAEHRDEGDEDGEQRPAGTQLQPIELCFHDDFVADAARPLSLHLAGHAPSRLLEYDFTLELPRPSPPYYIHEIPDVVDLTLAAGHASPGTSYKTISFLVVLSRLVLAFCIGLAVGHTAAGVRSGGGVYNDTPGNATARLAAHDGFTYALRSSNTTTPIGLYRSVLPLERLRLSLVEPVHDVLLAPTPTAFRDLGQAIDYTCLNVSSLFARMPHAAGRPTGLATPRDLALTCRLLSHRLYSLQVPWARLRTSPLTPVASSIRKVSLTALLLESAHDAPSFVDAYRRGLFSPDSSPRTASVCRFCEPTTSSPADEKDRYKQGAGGRKDDAAGDGEEDGPGPSRWHFACDPSFGAFAQDTPPQGASADMAAYLDAWGKRRSAGRRFSFQALSPEANAFGPLAGAADVSIPVLPSEGELLALTRHLVELSVGITELVHQLSTHGLGVAVSTPRETVPGFTATQAGFANRLWGLLRPPSPEVHPEAASIDRDTARLLAFQRSTITPLIQTLGPAAAKTMHACALGSDLEVFLGALSRGLGWNSTTARVVQDGPRDTDDPQPTATVIELVHALQTPDVDAEIEALRNMAEESRGMMEGLRHRWDEQARPAYSGSGRRAPAHDGPGRGSHRTKRRGSFSSRSWTAPSTGTGPRWRASWMPLTCGRGPSLLPRRRVVGGEETTGACCVVLQS</sequence>
<feature type="region of interest" description="Disordered" evidence="1">
    <location>
        <begin position="329"/>
        <end position="379"/>
    </location>
</feature>
<evidence type="ECO:0000313" key="3">
    <source>
        <dbReference type="Proteomes" id="UP001055172"/>
    </source>
</evidence>
<name>A0AA37GYI2_9PEZI</name>
<reference evidence="2 3" key="1">
    <citation type="submission" date="2021-07" db="EMBL/GenBank/DDBJ databases">
        <title>Genome data of Colletotrichum spaethianum.</title>
        <authorList>
            <person name="Utami Y.D."/>
            <person name="Hiruma K."/>
        </authorList>
    </citation>
    <scope>NUCLEOTIDE SEQUENCE [LARGE SCALE GENOMIC DNA]</scope>
    <source>
        <strain evidence="2 3">MAFF 242679</strain>
    </source>
</reference>
<evidence type="ECO:0000256" key="1">
    <source>
        <dbReference type="SAM" id="MobiDB-lite"/>
    </source>
</evidence>
<dbReference type="AlphaFoldDB" id="A0AA37GYI2"/>
<organism evidence="2 3">
    <name type="scientific">Colletotrichum liriopes</name>
    <dbReference type="NCBI Taxonomy" id="708192"/>
    <lineage>
        <taxon>Eukaryota</taxon>
        <taxon>Fungi</taxon>
        <taxon>Dikarya</taxon>
        <taxon>Ascomycota</taxon>
        <taxon>Pezizomycotina</taxon>
        <taxon>Sordariomycetes</taxon>
        <taxon>Hypocreomycetidae</taxon>
        <taxon>Glomerellales</taxon>
        <taxon>Glomerellaceae</taxon>
        <taxon>Colletotrichum</taxon>
        <taxon>Colletotrichum spaethianum species complex</taxon>
    </lineage>
</organism>
<feature type="compositionally biased region" description="Basic and acidic residues" evidence="1">
    <location>
        <begin position="349"/>
        <end position="366"/>
    </location>
</feature>
<comment type="caution">
    <text evidence="2">The sequence shown here is derived from an EMBL/GenBank/DDBJ whole genome shotgun (WGS) entry which is preliminary data.</text>
</comment>
<protein>
    <submittedName>
        <fullName evidence="2">Uncharacterized protein</fullName>
    </submittedName>
</protein>
<proteinExistence type="predicted"/>
<accession>A0AA37GYI2</accession>
<dbReference type="Proteomes" id="UP001055172">
    <property type="component" value="Unassembled WGS sequence"/>
</dbReference>
<gene>
    <name evidence="2" type="ORF">ColLi_12200</name>
</gene>
<dbReference type="EMBL" id="BPPX01000040">
    <property type="protein sequence ID" value="GJC89362.1"/>
    <property type="molecule type" value="Genomic_DNA"/>
</dbReference>
<feature type="compositionally biased region" description="Polar residues" evidence="1">
    <location>
        <begin position="668"/>
        <end position="681"/>
    </location>
</feature>
<feature type="region of interest" description="Disordered" evidence="1">
    <location>
        <begin position="641"/>
        <end position="689"/>
    </location>
</feature>